<gene>
    <name evidence="3" type="ORF">HMPREF0444_1595</name>
</gene>
<comment type="caution">
    <text evidence="3">The sequence shown here is derived from an EMBL/GenBank/DDBJ whole genome shotgun (WGS) entry which is preliminary data.</text>
</comment>
<dbReference type="PROSITE" id="PS51257">
    <property type="entry name" value="PROKAR_LIPOPROTEIN"/>
    <property type="match status" value="1"/>
</dbReference>
<dbReference type="HOGENOM" id="CLU_021406_1_0_9"/>
<organism evidence="3 4">
    <name type="scientific">Granulicatella adiacens ATCC 49175</name>
    <dbReference type="NCBI Taxonomy" id="638301"/>
    <lineage>
        <taxon>Bacteria</taxon>
        <taxon>Bacillati</taxon>
        <taxon>Bacillota</taxon>
        <taxon>Bacilli</taxon>
        <taxon>Lactobacillales</taxon>
        <taxon>Carnobacteriaceae</taxon>
        <taxon>Granulicatella</taxon>
    </lineage>
</organism>
<feature type="compositionally biased region" description="Gly residues" evidence="1">
    <location>
        <begin position="492"/>
        <end position="517"/>
    </location>
</feature>
<reference evidence="3 4" key="1">
    <citation type="submission" date="2009-08" db="EMBL/GenBank/DDBJ databases">
        <authorList>
            <person name="Muzny D."/>
            <person name="Qin X."/>
            <person name="Deng J."/>
            <person name="Jiang H."/>
            <person name="Liu Y."/>
            <person name="Qu J."/>
            <person name="Song X.-Z."/>
            <person name="Zhang L."/>
            <person name="Thornton R."/>
            <person name="Coyle M."/>
            <person name="Francisco L."/>
            <person name="Jackson L."/>
            <person name="Javaid M."/>
            <person name="Korchina V."/>
            <person name="Kovar C."/>
            <person name="Mata R."/>
            <person name="Mathew T."/>
            <person name="Ngo R."/>
            <person name="Nguyen L."/>
            <person name="Nguyen N."/>
            <person name="Okwuonu G."/>
            <person name="Ongeri F."/>
            <person name="Pham C."/>
            <person name="Simmons D."/>
            <person name="Wilczek-Boney K."/>
            <person name="Hale W."/>
            <person name="Jakkamsetti A."/>
            <person name="Pham P."/>
            <person name="Ruth R."/>
            <person name="San Lucas F."/>
            <person name="Warren J."/>
            <person name="Zhang J."/>
            <person name="Zhao Z."/>
            <person name="Zhou C."/>
            <person name="Zhu D."/>
            <person name="Lee S."/>
            <person name="Bess C."/>
            <person name="Blankenburg K."/>
            <person name="Forbes L."/>
            <person name="Fu Q."/>
            <person name="Gubbala S."/>
            <person name="Hirani K."/>
            <person name="Jayaseelan J.C."/>
            <person name="Lara F."/>
            <person name="Munidasa M."/>
            <person name="Palculict T."/>
            <person name="Patil S."/>
            <person name="Pu L.-L."/>
            <person name="Saada N."/>
            <person name="Tang L."/>
            <person name="Weissenberger G."/>
            <person name="Zhu Y."/>
            <person name="Hemphill L."/>
            <person name="Shang Y."/>
            <person name="Youmans B."/>
            <person name="Ayvaz T."/>
            <person name="Ross M."/>
            <person name="Santibanez J."/>
            <person name="Aqrawi P."/>
            <person name="Gross S."/>
            <person name="Joshi V."/>
            <person name="Fowler G."/>
            <person name="Nazareth L."/>
            <person name="Reid J."/>
            <person name="Worley K."/>
            <person name="Petrosino J."/>
            <person name="Highlander S."/>
            <person name="Gibbs R."/>
        </authorList>
    </citation>
    <scope>NUCLEOTIDE SEQUENCE [LARGE SCALE GENOMIC DNA]</scope>
    <source>
        <strain evidence="3 4">ATCC 49175</strain>
    </source>
</reference>
<keyword evidence="4" id="KW-1185">Reference proteome</keyword>
<dbReference type="STRING" id="638301.HMPREF0444_1595"/>
<feature type="region of interest" description="Disordered" evidence="1">
    <location>
        <begin position="479"/>
        <end position="517"/>
    </location>
</feature>
<dbReference type="Pfam" id="PF14262">
    <property type="entry name" value="Cthe_2159"/>
    <property type="match status" value="1"/>
</dbReference>
<feature type="signal peptide" evidence="2">
    <location>
        <begin position="1"/>
        <end position="20"/>
    </location>
</feature>
<accession>C8NI50</accession>
<dbReference type="Proteomes" id="UP000005926">
    <property type="component" value="Unassembled WGS sequence"/>
</dbReference>
<evidence type="ECO:0000313" key="3">
    <source>
        <dbReference type="EMBL" id="EEW36683.1"/>
    </source>
</evidence>
<feature type="chain" id="PRO_5038703653" description="Carbohydrate-binding domain-containing protein" evidence="2">
    <location>
        <begin position="21"/>
        <end position="517"/>
    </location>
</feature>
<dbReference type="GeneID" id="78412638"/>
<dbReference type="InterPro" id="IPR025584">
    <property type="entry name" value="Cthe_2159"/>
</dbReference>
<keyword evidence="2" id="KW-0732">Signal</keyword>
<dbReference type="AlphaFoldDB" id="C8NI50"/>
<protein>
    <recommendedName>
        <fullName evidence="5">Carbohydrate-binding domain-containing protein</fullName>
    </recommendedName>
</protein>
<dbReference type="eggNOG" id="ENOG502Z8AD">
    <property type="taxonomic scope" value="Bacteria"/>
</dbReference>
<sequence length="517" mass="52765">MEHKKQWLLTTTLFISLGLAACGSQSVLSQAEAQAQTTTKTSTTSKEQTTSYFETSDLTATYDESTASKISLQGTTATASGEGVTVNGSTVEITKAGTYIVEGTASKVQLKVAAGKEDEVQIVFKNVTLKNTEAPLLVDTAKKVILTLADGTKNEVADESTSTVKGAIYSDSDLTINGKGSLTVTGAASNAIKSKDGIRIVDATITTTAKKHGIAANDFVNVSGATLNLTADEDGIHSDNEDDVLLGNVYLVNTNITVNAGDDGINASNTLLIDEGATIDVQKSEEGLEARLIHQVGGTITVKSSDDGLNAKDWTLESSDEQGPGQQTKKVKSEAANAKNLEQAGDVKIVIDGGTLTVDAEGDGLDANGSIEINGGTVVVNGPTSGANGALDYDDTATLNGGTVLFVDNGQMTMGFGNDSNQAYLMASIQGTAGSTVEVVDSSGKTVASLKASKSFSTVLISSQDIKEGEKYTIKVGSNTTTATASKQAVNVGGGPGQGGPGGGQPGQGGPGGRQGR</sequence>
<dbReference type="RefSeq" id="WP_005606079.1">
    <property type="nucleotide sequence ID" value="NZ_CP102283.1"/>
</dbReference>
<evidence type="ECO:0000256" key="1">
    <source>
        <dbReference type="SAM" id="MobiDB-lite"/>
    </source>
</evidence>
<dbReference type="EMBL" id="ACKZ01000025">
    <property type="protein sequence ID" value="EEW36683.1"/>
    <property type="molecule type" value="Genomic_DNA"/>
</dbReference>
<proteinExistence type="predicted"/>
<evidence type="ECO:0008006" key="5">
    <source>
        <dbReference type="Google" id="ProtNLM"/>
    </source>
</evidence>
<name>C8NI50_9LACT</name>
<feature type="region of interest" description="Disordered" evidence="1">
    <location>
        <begin position="311"/>
        <end position="330"/>
    </location>
</feature>
<evidence type="ECO:0000313" key="4">
    <source>
        <dbReference type="Proteomes" id="UP000005926"/>
    </source>
</evidence>
<feature type="compositionally biased region" description="Polar residues" evidence="1">
    <location>
        <begin position="479"/>
        <end position="489"/>
    </location>
</feature>
<evidence type="ECO:0000256" key="2">
    <source>
        <dbReference type="SAM" id="SignalP"/>
    </source>
</evidence>